<feature type="transmembrane region" description="Helical" evidence="6">
    <location>
        <begin position="505"/>
        <end position="527"/>
    </location>
</feature>
<dbReference type="GO" id="GO:0005886">
    <property type="term" value="C:plasma membrane"/>
    <property type="evidence" value="ECO:0007669"/>
    <property type="project" value="UniProtKB-SubCell"/>
</dbReference>
<dbReference type="EMBL" id="NBCO01000021">
    <property type="protein sequence ID" value="ORC87527.1"/>
    <property type="molecule type" value="Genomic_DNA"/>
</dbReference>
<accession>A0A1X0NS56</accession>
<proteinExistence type="predicted"/>
<evidence type="ECO:0000256" key="2">
    <source>
        <dbReference type="ARBA" id="ARBA00022475"/>
    </source>
</evidence>
<gene>
    <name evidence="7" type="ORF">TM35_000211330</name>
</gene>
<keyword evidence="3 6" id="KW-0812">Transmembrane</keyword>
<feature type="transmembrane region" description="Helical" evidence="6">
    <location>
        <begin position="112"/>
        <end position="136"/>
    </location>
</feature>
<dbReference type="OrthoDB" id="260652at2759"/>
<comment type="caution">
    <text evidence="7">The sequence shown here is derived from an EMBL/GenBank/DDBJ whole genome shotgun (WGS) entry which is preliminary data.</text>
</comment>
<dbReference type="AlphaFoldDB" id="A0A1X0NS56"/>
<keyword evidence="4 6" id="KW-1133">Transmembrane helix</keyword>
<keyword evidence="5 6" id="KW-0472">Membrane</keyword>
<keyword evidence="2" id="KW-1003">Cell membrane</keyword>
<feature type="transmembrane region" description="Helical" evidence="6">
    <location>
        <begin position="142"/>
        <end position="159"/>
    </location>
</feature>
<evidence type="ECO:0000256" key="6">
    <source>
        <dbReference type="SAM" id="Phobius"/>
    </source>
</evidence>
<feature type="transmembrane region" description="Helical" evidence="6">
    <location>
        <begin position="556"/>
        <end position="572"/>
    </location>
</feature>
<name>A0A1X0NS56_9TRYP</name>
<feature type="transmembrane region" description="Helical" evidence="6">
    <location>
        <begin position="605"/>
        <end position="623"/>
    </location>
</feature>
<reference evidence="7 8" key="1">
    <citation type="submission" date="2017-03" db="EMBL/GenBank/DDBJ databases">
        <title>An alternative strategy for trypanosome survival in the mammalian bloodstream revealed through genome and transcriptome analysis of the ubiquitous bovine parasite Trypanosoma (Megatrypanum) theileri.</title>
        <authorList>
            <person name="Kelly S."/>
            <person name="Ivens A."/>
            <person name="Mott A."/>
            <person name="O'Neill E."/>
            <person name="Emms D."/>
            <person name="Macleod O."/>
            <person name="Voorheis P."/>
            <person name="Matthews J."/>
            <person name="Matthews K."/>
            <person name="Carrington M."/>
        </authorList>
    </citation>
    <scope>NUCLEOTIDE SEQUENCE [LARGE SCALE GENOMIC DNA]</scope>
    <source>
        <strain evidence="7">Edinburgh</strain>
    </source>
</reference>
<dbReference type="PANTHER" id="PTHR30509">
    <property type="entry name" value="P-HYDROXYBENZOIC ACID EFFLUX PUMP SUBUNIT-RELATED"/>
    <property type="match status" value="1"/>
</dbReference>
<feature type="transmembrane region" description="Helical" evidence="6">
    <location>
        <begin position="483"/>
        <end position="499"/>
    </location>
</feature>
<organism evidence="7 8">
    <name type="scientific">Trypanosoma theileri</name>
    <dbReference type="NCBI Taxonomy" id="67003"/>
    <lineage>
        <taxon>Eukaryota</taxon>
        <taxon>Discoba</taxon>
        <taxon>Euglenozoa</taxon>
        <taxon>Kinetoplastea</taxon>
        <taxon>Metakinetoplastina</taxon>
        <taxon>Trypanosomatida</taxon>
        <taxon>Trypanosomatidae</taxon>
        <taxon>Trypanosoma</taxon>
    </lineage>
</organism>
<evidence type="ECO:0000313" key="8">
    <source>
        <dbReference type="Proteomes" id="UP000192257"/>
    </source>
</evidence>
<evidence type="ECO:0000256" key="5">
    <source>
        <dbReference type="ARBA" id="ARBA00023136"/>
    </source>
</evidence>
<dbReference type="VEuPathDB" id="TriTrypDB:TM35_000211330"/>
<sequence length="934" mass="106072">MDTIDWQHIAESRKWDKKQREDLVNGAEVEKEVPKVRVIGNLNDDTVSLKTYWYLVVSPDFYRPLFIALRITVVGLLPLMVVADMYPHIFPMYSAMSLFVAAYGQETIGEQFVFAIIGTQVGVWVMLWGSLMYLFNLLEHPIAWWCAVFFGPFFVALTGDWRGKRLCILLSLLVMGVQRALWDRGMQSSTLAVKVGRDLIIPVGFAIVQAFLPPFTITSRADAAMADAWVHVGSIVRNAATACWSEDPFETVLALARISTDPINSCLDTVPQKLFFITYEPWESTLRLQLRKERVEWLRRLMPMLHALAGAARKLNLEQAKEPHQDGIENNSFSLSKTSMDVLLNPLNEFLDALDATLKALGSFLNPKEVVEKVPFDELEAATTKLQSAIDKLHFDMMKRKEGPPNAVQYMHLVFAHLMMVLLGEELVKYAELMRHFDRKRYKSTSRHILEFFFLDYWNDFWTELPKRITLATPRDVRLAKDAFKLACGYTLALIYALTIDTESIYYFGMAILVGVGLPTVGESLVLGAQRLTGLMLATSISYLVYNHHRNDVEKYALISLAVFLSLFLRIIPGYFQLGFYTALMLPTMFHLVASPLMSLSRLMSCTFTAFTYHAIIVLVFPIDPIKVLHGKESKAVKDISDNFTDSIDFLQSPVKEEETGTVEFLLELKKRCAGMWASVRQLPPLFQTAATEPTIRGLPFPKHHHEELIPVLRRLASSVDIIVLGLLSIHRKRVAPVDPALKQTLHSIKPLVRGINRYSLLVMQDFVDAVEKPTIWTYNNSAKHFSALLVLNNELKKAFSAAQQNIIMAIRNKAQELRNNSMFNNSIFAPSHLHSYDQSVDGRVLANVIKSPYGGDIDSEEIDETSFVREELTAPRNVSFMRRPEDFTVNHDVNMSIAVLVGIDFFCSELEKTLRVMSYVNKFELSRLPSKTK</sequence>
<dbReference type="GeneID" id="39986763"/>
<evidence type="ECO:0000256" key="4">
    <source>
        <dbReference type="ARBA" id="ARBA00022989"/>
    </source>
</evidence>
<evidence type="ECO:0000313" key="7">
    <source>
        <dbReference type="EMBL" id="ORC87527.1"/>
    </source>
</evidence>
<dbReference type="PANTHER" id="PTHR30509:SF38">
    <property type="entry name" value="FUSARIC ACID RESISTANCE PROTEIN-LIKE"/>
    <property type="match status" value="1"/>
</dbReference>
<feature type="transmembrane region" description="Helical" evidence="6">
    <location>
        <begin position="65"/>
        <end position="83"/>
    </location>
</feature>
<protein>
    <submittedName>
        <fullName evidence="7">Uncharacterized protein</fullName>
    </submittedName>
</protein>
<evidence type="ECO:0000256" key="1">
    <source>
        <dbReference type="ARBA" id="ARBA00004651"/>
    </source>
</evidence>
<comment type="subcellular location">
    <subcellularLocation>
        <location evidence="1">Cell membrane</location>
        <topology evidence="1">Multi-pass membrane protein</topology>
    </subcellularLocation>
</comment>
<evidence type="ECO:0000256" key="3">
    <source>
        <dbReference type="ARBA" id="ARBA00022692"/>
    </source>
</evidence>
<keyword evidence="8" id="KW-1185">Reference proteome</keyword>
<dbReference type="Proteomes" id="UP000192257">
    <property type="component" value="Unassembled WGS sequence"/>
</dbReference>
<dbReference type="RefSeq" id="XP_028881593.1">
    <property type="nucleotide sequence ID" value="XM_029026983.1"/>
</dbReference>